<dbReference type="AlphaFoldDB" id="A0A430Q3T9"/>
<dbReference type="Proteomes" id="UP000290809">
    <property type="component" value="Unassembled WGS sequence"/>
</dbReference>
<name>A0A430Q3T9_SCHBO</name>
<reference evidence="1 2" key="1">
    <citation type="journal article" date="2019" name="PLoS Pathog.">
        <title>Genome sequence of the bovine parasite Schistosoma bovis Tanzania.</title>
        <authorList>
            <person name="Oey H."/>
            <person name="Zakrzewski M."/>
            <person name="Gobert G."/>
            <person name="Gravermann K."/>
            <person name="Stoye J."/>
            <person name="Jones M."/>
            <person name="Mcmanus D."/>
            <person name="Krause L."/>
        </authorList>
    </citation>
    <scope>NUCLEOTIDE SEQUENCE [LARGE SCALE GENOMIC DNA]</scope>
    <source>
        <strain evidence="1 2">TAN1997</strain>
    </source>
</reference>
<proteinExistence type="predicted"/>
<organism evidence="1 2">
    <name type="scientific">Schistosoma bovis</name>
    <name type="common">Blood fluke</name>
    <dbReference type="NCBI Taxonomy" id="6184"/>
    <lineage>
        <taxon>Eukaryota</taxon>
        <taxon>Metazoa</taxon>
        <taxon>Spiralia</taxon>
        <taxon>Lophotrochozoa</taxon>
        <taxon>Platyhelminthes</taxon>
        <taxon>Trematoda</taxon>
        <taxon>Digenea</taxon>
        <taxon>Strigeidida</taxon>
        <taxon>Schistosomatoidea</taxon>
        <taxon>Schistosomatidae</taxon>
        <taxon>Schistosoma</taxon>
    </lineage>
</organism>
<sequence length="372" mass="42169">MIIGCSKLCNLLKSSLYYRRIQPITACSLLLWRRSQSHCKVNLSTRDLVEVVNQKAKIHKYIKPQEPEEPLYVNSLERCDSEEDLNVISENDQLDFGALSADNVCQQPYHESLVNRSIKNIEKKDPADCLRLSKVYRRHPPEHYCELIKRYFKAAGDIHGCLRALDMMLETEKSELLYRRAHGSENKGLVPSAYTISSILSAIEIATAKRNLESCRRRMGLSKQSANSNDVFNRVSPFQLALSLWHDLVPLSNNDVAPHHFTLLARIMGLQNDCLDANNNCEIVFVNNTRYNSVNLIHPSCTSRELASMMIAQATQSSLLSSTSTVELKSTSSESMIDETPESLQFDWNDTMLALRSPINLLLPTDKPIVVR</sequence>
<comment type="caution">
    <text evidence="1">The sequence shown here is derived from an EMBL/GenBank/DDBJ whole genome shotgun (WGS) entry which is preliminary data.</text>
</comment>
<dbReference type="EMBL" id="QMKO01002865">
    <property type="protein sequence ID" value="RTG82363.1"/>
    <property type="molecule type" value="Genomic_DNA"/>
</dbReference>
<protein>
    <submittedName>
        <fullName evidence="1">Pentatricopeptide repeat domain-containing protein 1</fullName>
    </submittedName>
</protein>
<evidence type="ECO:0000313" key="1">
    <source>
        <dbReference type="EMBL" id="RTG82363.1"/>
    </source>
</evidence>
<keyword evidence="2" id="KW-1185">Reference proteome</keyword>
<gene>
    <name evidence="1" type="ORF">DC041_0005804</name>
</gene>
<accession>A0A430Q3T9</accession>
<evidence type="ECO:0000313" key="2">
    <source>
        <dbReference type="Proteomes" id="UP000290809"/>
    </source>
</evidence>